<dbReference type="Gene3D" id="3.40.50.300">
    <property type="entry name" value="P-loop containing nucleotide triphosphate hydrolases"/>
    <property type="match status" value="1"/>
</dbReference>
<accession>A0A439CYB9</accession>
<sequence length="824" mass="92199">MNQPAPVSEHATIPFTNPRTEFPARPATRREFEIAIICALTPEADAVEAIFDKRWDNNGPPYDKAPGDPNAYTTGAIGRHNVVLAHMPGMGKANAAAVAANCRASYPNIRLAIVAGICGAVPFDPNDNKEIILGDVIISTGVIQYDFGRRHTDRFVRKDTLLDSLGRPNTEIRALLAKLEGRTSRRELQKKIAAYLEVAQRDSELKSRYQGVINDRLFEANYRHVSEGKANSDCNCTGPLVKRERLLQGVPQPDVHFGFIASGDTVMRSGKDRDDIAQQERVLGFDMEGAGVWDNFPCIIIKGACDYADSHKTKLWQPYAAASAASCVKGFLEFWVPSMSFTQEPRSIKTQPTRSWSLVLVPYPRNNNFVGRAAILEKLQQLPLKSTSQTRASLFGLGGVGKTQIAIEYAYRLRDKYPDMSVFWVRASSVDQFRQSFHSIALECGIPGHNDPKSDVLPLVKKWLERNDQGWWAMIIDNADDAQLFFSTQPDSGSDSRNDYLSKYIPECSPGSIFVTTKNKQVGIRLTKGMSSIEICKMDNDESQQLLRSNLGEEVTTPTNLLELSSQLEHLPLALAQASAFIQEKSITVDAYLELLNESDQHLINLLSEEFETVGRDSGATHAVAATLSLSFEQIERQDALASELLSLMSLFDRQGIPMEFLSDFIKRREGHSHQENVHNVQLVKALGVLKAYSLVTEKKDNDFDMHRLVQLATRKWLVAKETMSRFAGEALLTISHCYPYCEHETRETCTAYLPHVQSILKLELPRSMDKGVERSIILHNTSSHFRFQGQWKRAEEFQTQAMEIRKKTHGPDDSSTGKAENSA</sequence>
<feature type="compositionally biased region" description="Basic and acidic residues" evidence="1">
    <location>
        <begin position="804"/>
        <end position="813"/>
    </location>
</feature>
<dbReference type="InterPro" id="IPR056681">
    <property type="entry name" value="DUF7779"/>
</dbReference>
<feature type="domain" description="Nucleoside phosphorylase" evidence="2">
    <location>
        <begin position="33"/>
        <end position="293"/>
    </location>
</feature>
<reference evidence="4 5" key="1">
    <citation type="submission" date="2018-12" db="EMBL/GenBank/DDBJ databases">
        <title>Draft genome sequence of Xylaria grammica IHI A82.</title>
        <authorList>
            <person name="Buettner E."/>
            <person name="Kellner H."/>
        </authorList>
    </citation>
    <scope>NUCLEOTIDE SEQUENCE [LARGE SCALE GENOMIC DNA]</scope>
    <source>
        <strain evidence="4 5">IHI A82</strain>
    </source>
</reference>
<evidence type="ECO:0000256" key="1">
    <source>
        <dbReference type="SAM" id="MobiDB-lite"/>
    </source>
</evidence>
<dbReference type="InterPro" id="IPR000845">
    <property type="entry name" value="Nucleoside_phosphorylase_d"/>
</dbReference>
<comment type="caution">
    <text evidence="4">The sequence shown here is derived from an EMBL/GenBank/DDBJ whole genome shotgun (WGS) entry which is preliminary data.</text>
</comment>
<feature type="compositionally biased region" description="Polar residues" evidence="1">
    <location>
        <begin position="814"/>
        <end position="824"/>
    </location>
</feature>
<evidence type="ECO:0000259" key="2">
    <source>
        <dbReference type="Pfam" id="PF01048"/>
    </source>
</evidence>
<evidence type="ECO:0000313" key="5">
    <source>
        <dbReference type="Proteomes" id="UP000286045"/>
    </source>
</evidence>
<dbReference type="GO" id="GO:0009116">
    <property type="term" value="P:nucleoside metabolic process"/>
    <property type="evidence" value="ECO:0007669"/>
    <property type="project" value="InterPro"/>
</dbReference>
<dbReference type="GO" id="GO:0003824">
    <property type="term" value="F:catalytic activity"/>
    <property type="evidence" value="ECO:0007669"/>
    <property type="project" value="InterPro"/>
</dbReference>
<keyword evidence="5" id="KW-1185">Reference proteome</keyword>
<dbReference type="SUPFAM" id="SSF52540">
    <property type="entry name" value="P-loop containing nucleoside triphosphate hydrolases"/>
    <property type="match status" value="1"/>
</dbReference>
<dbReference type="STRING" id="363999.A0A439CYB9"/>
<dbReference type="InterPro" id="IPR053137">
    <property type="entry name" value="NLR-like"/>
</dbReference>
<organism evidence="4 5">
    <name type="scientific">Xylaria grammica</name>
    <dbReference type="NCBI Taxonomy" id="363999"/>
    <lineage>
        <taxon>Eukaryota</taxon>
        <taxon>Fungi</taxon>
        <taxon>Dikarya</taxon>
        <taxon>Ascomycota</taxon>
        <taxon>Pezizomycotina</taxon>
        <taxon>Sordariomycetes</taxon>
        <taxon>Xylariomycetidae</taxon>
        <taxon>Xylariales</taxon>
        <taxon>Xylariaceae</taxon>
        <taxon>Xylaria</taxon>
    </lineage>
</organism>
<dbReference type="SUPFAM" id="SSF53167">
    <property type="entry name" value="Purine and uridine phosphorylases"/>
    <property type="match status" value="1"/>
</dbReference>
<dbReference type="Gene3D" id="1.25.40.10">
    <property type="entry name" value="Tetratricopeptide repeat domain"/>
    <property type="match status" value="1"/>
</dbReference>
<feature type="domain" description="DUF7779" evidence="3">
    <location>
        <begin position="635"/>
        <end position="718"/>
    </location>
</feature>
<evidence type="ECO:0000259" key="3">
    <source>
        <dbReference type="Pfam" id="PF25000"/>
    </source>
</evidence>
<dbReference type="PANTHER" id="PTHR46082">
    <property type="entry name" value="ATP/GTP-BINDING PROTEIN-RELATED"/>
    <property type="match status" value="1"/>
</dbReference>
<dbReference type="InterPro" id="IPR011990">
    <property type="entry name" value="TPR-like_helical_dom_sf"/>
</dbReference>
<feature type="region of interest" description="Disordered" evidence="1">
    <location>
        <begin position="1"/>
        <end position="22"/>
    </location>
</feature>
<dbReference type="InterPro" id="IPR027417">
    <property type="entry name" value="P-loop_NTPase"/>
</dbReference>
<dbReference type="Proteomes" id="UP000286045">
    <property type="component" value="Unassembled WGS sequence"/>
</dbReference>
<dbReference type="Gene3D" id="3.40.50.1580">
    <property type="entry name" value="Nucleoside phosphorylase domain"/>
    <property type="match status" value="1"/>
</dbReference>
<feature type="region of interest" description="Disordered" evidence="1">
    <location>
        <begin position="803"/>
        <end position="824"/>
    </location>
</feature>
<name>A0A439CYB9_9PEZI</name>
<dbReference type="Pfam" id="PF25000">
    <property type="entry name" value="DUF7779"/>
    <property type="match status" value="1"/>
</dbReference>
<dbReference type="EMBL" id="RYZI01000281">
    <property type="protein sequence ID" value="RWA07116.1"/>
    <property type="molecule type" value="Genomic_DNA"/>
</dbReference>
<dbReference type="AlphaFoldDB" id="A0A439CYB9"/>
<gene>
    <name evidence="4" type="ORF">EKO27_g7979</name>
</gene>
<evidence type="ECO:0000313" key="4">
    <source>
        <dbReference type="EMBL" id="RWA07116.1"/>
    </source>
</evidence>
<protein>
    <submittedName>
        <fullName evidence="4">Uncharacterized protein</fullName>
    </submittedName>
</protein>
<proteinExistence type="predicted"/>
<dbReference type="PANTHER" id="PTHR46082:SF6">
    <property type="entry name" value="AAA+ ATPASE DOMAIN-CONTAINING PROTEIN-RELATED"/>
    <property type="match status" value="1"/>
</dbReference>
<dbReference type="InterPro" id="IPR035994">
    <property type="entry name" value="Nucleoside_phosphorylase_sf"/>
</dbReference>
<dbReference type="Pfam" id="PF01048">
    <property type="entry name" value="PNP_UDP_1"/>
    <property type="match status" value="1"/>
</dbReference>